<dbReference type="InterPro" id="IPR025449">
    <property type="entry name" value="JetB"/>
</dbReference>
<reference evidence="1 2" key="1">
    <citation type="submission" date="2019-07" db="EMBL/GenBank/DDBJ databases">
        <title>Genomic Encyclopedia of Type Strains, Phase I: the one thousand microbial genomes (KMG-I) project.</title>
        <authorList>
            <person name="Kyrpides N."/>
        </authorList>
    </citation>
    <scope>NUCLEOTIDE SEQUENCE [LARGE SCALE GENOMIC DNA]</scope>
    <source>
        <strain evidence="1 2">DSM 6562</strain>
    </source>
</reference>
<dbReference type="EMBL" id="VNHM01000011">
    <property type="protein sequence ID" value="TYO94785.1"/>
    <property type="molecule type" value="Genomic_DNA"/>
</dbReference>
<evidence type="ECO:0000313" key="1">
    <source>
        <dbReference type="EMBL" id="TYO94785.1"/>
    </source>
</evidence>
<dbReference type="AlphaFoldDB" id="A0A5S4ZQA4"/>
<comment type="caution">
    <text evidence="1">The sequence shown here is derived from an EMBL/GenBank/DDBJ whole genome shotgun (WGS) entry which is preliminary data.</text>
</comment>
<gene>
    <name evidence="1" type="ORF">LX24_02036</name>
</gene>
<dbReference type="RefSeq" id="WP_166512035.1">
    <property type="nucleotide sequence ID" value="NZ_VNHM01000011.1"/>
</dbReference>
<dbReference type="Pfam" id="PF13835">
    <property type="entry name" value="DUF4194"/>
    <property type="match status" value="1"/>
</dbReference>
<protein>
    <submittedName>
        <fullName evidence="1">Uncharacterized protein DUF4194</fullName>
    </submittedName>
</protein>
<proteinExistence type="predicted"/>
<keyword evidence="2" id="KW-1185">Reference proteome</keyword>
<name>A0A5S4ZQA4_9FIRM</name>
<organism evidence="1 2">
    <name type="scientific">Desulfallas thermosapovorans DSM 6562</name>
    <dbReference type="NCBI Taxonomy" id="1121431"/>
    <lineage>
        <taxon>Bacteria</taxon>
        <taxon>Bacillati</taxon>
        <taxon>Bacillota</taxon>
        <taxon>Clostridia</taxon>
        <taxon>Eubacteriales</taxon>
        <taxon>Desulfallaceae</taxon>
        <taxon>Desulfallas</taxon>
    </lineage>
</organism>
<evidence type="ECO:0000313" key="2">
    <source>
        <dbReference type="Proteomes" id="UP000323166"/>
    </source>
</evidence>
<accession>A0A5S4ZQA4</accession>
<dbReference type="Proteomes" id="UP000323166">
    <property type="component" value="Unassembled WGS sequence"/>
</dbReference>
<sequence>MEPAEGVSVISRWEQLSPKEQEDFTRIVNKLLATTFVTRKNDEDRRDYYFIERNEPLFHSYLKLAGWTLALDKSYGVYQVVNEFAFNRLRLKLEESIILLIIRLCYEEKRREISLAENVMLRVREIQEKYAALRIRKRPIDKKSLRETVALLKRFNIVRPLDTDATDPDCRLEILPTILFAVRVEDIRQVHDKLDTYREAGEEKQPEEGEDE</sequence>